<keyword evidence="2" id="KW-1185">Reference proteome</keyword>
<evidence type="ECO:0000313" key="1">
    <source>
        <dbReference type="EMBL" id="KAK0445095.1"/>
    </source>
</evidence>
<dbReference type="AlphaFoldDB" id="A0AA39JNG4"/>
<gene>
    <name evidence="1" type="ORF">EV421DRAFT_1937276</name>
</gene>
<organism evidence="1 2">
    <name type="scientific">Armillaria borealis</name>
    <dbReference type="NCBI Taxonomy" id="47425"/>
    <lineage>
        <taxon>Eukaryota</taxon>
        <taxon>Fungi</taxon>
        <taxon>Dikarya</taxon>
        <taxon>Basidiomycota</taxon>
        <taxon>Agaricomycotina</taxon>
        <taxon>Agaricomycetes</taxon>
        <taxon>Agaricomycetidae</taxon>
        <taxon>Agaricales</taxon>
        <taxon>Marasmiineae</taxon>
        <taxon>Physalacriaceae</taxon>
        <taxon>Armillaria</taxon>
    </lineage>
</organism>
<protein>
    <submittedName>
        <fullName evidence="1">Uncharacterized protein</fullName>
    </submittedName>
</protein>
<sequence>MFNLRSVFPAIQRFQPPLGFYRSSRQIYTRETLQRDIVQLQEGLSILQDVVAHPKAMDILQDINVNRNNEYTESTTENPRWIKVARRLNISQRYHSPEELKDTLTQFTPPHIFLPPSCHTTWKILNYIPYPIFHGRHMTGQGILSGLLDITSTFKKHIDILREEPITGNYSLTDPLQPVLMQGQIKLVVIVVNQLSRPNLEEYTRPFTELYAASQCNTNNFDEDRMPKFSSRVHGLLTDTAQFSFFSYDPITSTFQKDENLYVKPGSMTAPCDTIKVSEKFFSILMYAYNKLLDDLLSSANSVPKENLQQISYRKP</sequence>
<name>A0AA39JNG4_9AGAR</name>
<proteinExistence type="predicted"/>
<dbReference type="EMBL" id="JAUEPT010000017">
    <property type="protein sequence ID" value="KAK0445095.1"/>
    <property type="molecule type" value="Genomic_DNA"/>
</dbReference>
<evidence type="ECO:0000313" key="2">
    <source>
        <dbReference type="Proteomes" id="UP001175226"/>
    </source>
</evidence>
<accession>A0AA39JNG4</accession>
<dbReference type="Proteomes" id="UP001175226">
    <property type="component" value="Unassembled WGS sequence"/>
</dbReference>
<reference evidence="1" key="1">
    <citation type="submission" date="2023-06" db="EMBL/GenBank/DDBJ databases">
        <authorList>
            <consortium name="Lawrence Berkeley National Laboratory"/>
            <person name="Ahrendt S."/>
            <person name="Sahu N."/>
            <person name="Indic B."/>
            <person name="Wong-Bajracharya J."/>
            <person name="Merenyi Z."/>
            <person name="Ke H.-M."/>
            <person name="Monk M."/>
            <person name="Kocsube S."/>
            <person name="Drula E."/>
            <person name="Lipzen A."/>
            <person name="Balint B."/>
            <person name="Henrissat B."/>
            <person name="Andreopoulos B."/>
            <person name="Martin F.M."/>
            <person name="Harder C.B."/>
            <person name="Rigling D."/>
            <person name="Ford K.L."/>
            <person name="Foster G.D."/>
            <person name="Pangilinan J."/>
            <person name="Papanicolaou A."/>
            <person name="Barry K."/>
            <person name="LaButti K."/>
            <person name="Viragh M."/>
            <person name="Koriabine M."/>
            <person name="Yan M."/>
            <person name="Riley R."/>
            <person name="Champramary S."/>
            <person name="Plett K.L."/>
            <person name="Tsai I.J."/>
            <person name="Slot J."/>
            <person name="Sipos G."/>
            <person name="Plett J."/>
            <person name="Nagy L.G."/>
            <person name="Grigoriev I.V."/>
        </authorList>
    </citation>
    <scope>NUCLEOTIDE SEQUENCE</scope>
    <source>
        <strain evidence="1">FPL87.14</strain>
    </source>
</reference>
<comment type="caution">
    <text evidence="1">The sequence shown here is derived from an EMBL/GenBank/DDBJ whole genome shotgun (WGS) entry which is preliminary data.</text>
</comment>